<gene>
    <name evidence="1" type="ORF">PBLR_13732</name>
</gene>
<organism evidence="1 2">
    <name type="scientific">Paenibacillus alvei</name>
    <name type="common">Bacillus alvei</name>
    <dbReference type="NCBI Taxonomy" id="44250"/>
    <lineage>
        <taxon>Bacteria</taxon>
        <taxon>Bacillati</taxon>
        <taxon>Bacillota</taxon>
        <taxon>Bacilli</taxon>
        <taxon>Bacillales</taxon>
        <taxon>Paenibacillaceae</taxon>
        <taxon>Paenibacillus</taxon>
    </lineage>
</organism>
<evidence type="ECO:0000313" key="1">
    <source>
        <dbReference type="EMBL" id="SYX85310.1"/>
    </source>
</evidence>
<evidence type="ECO:0000313" key="2">
    <source>
        <dbReference type="Proteomes" id="UP000304148"/>
    </source>
</evidence>
<accession>A0A383REA7</accession>
<protein>
    <submittedName>
        <fullName evidence="1">Uncharacterized protein</fullName>
    </submittedName>
</protein>
<proteinExistence type="predicted"/>
<dbReference type="EMBL" id="LS992241">
    <property type="protein sequence ID" value="SYX85310.1"/>
    <property type="molecule type" value="Genomic_DNA"/>
</dbReference>
<reference evidence="2" key="1">
    <citation type="submission" date="2018-08" db="EMBL/GenBank/DDBJ databases">
        <authorList>
            <person name="Chevrot R."/>
        </authorList>
    </citation>
    <scope>NUCLEOTIDE SEQUENCE [LARGE SCALE GENOMIC DNA]</scope>
</reference>
<dbReference type="AntiFam" id="ANF00010">
    <property type="entry name" value="tRNA translation"/>
</dbReference>
<sequence length="84" mass="9459">MLRNKALLKQLRSIGMQQSPLNPVINGFLAQLVEQLTLNHQVEGSNPSEPTNYVIKTAENAVFLLHPCPLPLRFCSSFENFTLH</sequence>
<name>A0A383REA7_PAEAL</name>
<dbReference type="AlphaFoldDB" id="A0A383REA7"/>
<dbReference type="Proteomes" id="UP000304148">
    <property type="component" value="Chromosome"/>
</dbReference>